<feature type="transmembrane region" description="Helical" evidence="1">
    <location>
        <begin position="104"/>
        <end position="127"/>
    </location>
</feature>
<gene>
    <name evidence="2" type="ORF">C5748_24105</name>
</gene>
<comment type="caution">
    <text evidence="2">The sequence shown here is derived from an EMBL/GenBank/DDBJ whole genome shotgun (WGS) entry which is preliminary data.</text>
</comment>
<reference evidence="2 3" key="1">
    <citation type="submission" date="2018-02" db="EMBL/GenBank/DDBJ databases">
        <title>The draft genome of Phyllobacterium sp. 1N-3.</title>
        <authorList>
            <person name="Liu L."/>
            <person name="Li L."/>
            <person name="Zhang X."/>
            <person name="Wang T."/>
            <person name="Liang L."/>
        </authorList>
    </citation>
    <scope>NUCLEOTIDE SEQUENCE [LARGE SCALE GENOMIC DNA]</scope>
    <source>
        <strain evidence="2 3">1N-3</strain>
    </source>
</reference>
<feature type="transmembrane region" description="Helical" evidence="1">
    <location>
        <begin position="50"/>
        <end position="83"/>
    </location>
</feature>
<proteinExistence type="predicted"/>
<dbReference type="AlphaFoldDB" id="A0A2S9IKB0"/>
<feature type="transmembrane region" description="Helical" evidence="1">
    <location>
        <begin position="139"/>
        <end position="157"/>
    </location>
</feature>
<keyword evidence="1" id="KW-0472">Membrane</keyword>
<dbReference type="Proteomes" id="UP000239434">
    <property type="component" value="Unassembled WGS sequence"/>
</dbReference>
<feature type="transmembrane region" description="Helical" evidence="1">
    <location>
        <begin position="226"/>
        <end position="243"/>
    </location>
</feature>
<dbReference type="RefSeq" id="WP_105745108.1">
    <property type="nucleotide sequence ID" value="NZ_PVBR01000027.1"/>
</dbReference>
<keyword evidence="3" id="KW-1185">Reference proteome</keyword>
<feature type="transmembrane region" description="Helical" evidence="1">
    <location>
        <begin position="164"/>
        <end position="184"/>
    </location>
</feature>
<sequence length="251" mass="26739">MFQAVRHSILTWLGICGGALTLVSNLQGILDLAQWANWLTAKWSALITPLISGLVGLSGIQVTAGATAMIAMAIFVSTIAIGARVENQFRQNAYEDWPIRRSNLLNIRVLLGVVVYIADGILVALALSTPTIAPIIARFPYGFIIFGHAMYCVAIIIGLRGWPLWCSLMVAACMLVFSYIFGYSVHAGGQSNVSEAASIVIAGAFAVICGLIVVMVAPPLAFTKRLVFMIVGVLFVLALSRLSQLGVSATP</sequence>
<evidence type="ECO:0000313" key="3">
    <source>
        <dbReference type="Proteomes" id="UP000239434"/>
    </source>
</evidence>
<evidence type="ECO:0000256" key="1">
    <source>
        <dbReference type="SAM" id="Phobius"/>
    </source>
</evidence>
<name>A0A2S9IKB0_9HYPH</name>
<feature type="transmembrane region" description="Helical" evidence="1">
    <location>
        <begin position="196"/>
        <end position="217"/>
    </location>
</feature>
<dbReference type="EMBL" id="PVBR01000027">
    <property type="protein sequence ID" value="PRD40949.1"/>
    <property type="molecule type" value="Genomic_DNA"/>
</dbReference>
<evidence type="ECO:0000313" key="2">
    <source>
        <dbReference type="EMBL" id="PRD40949.1"/>
    </source>
</evidence>
<accession>A0A2S9IKB0</accession>
<protein>
    <submittedName>
        <fullName evidence="2">Uncharacterized protein</fullName>
    </submittedName>
</protein>
<keyword evidence="1" id="KW-0812">Transmembrane</keyword>
<keyword evidence="1" id="KW-1133">Transmembrane helix</keyword>
<feature type="transmembrane region" description="Helical" evidence="1">
    <location>
        <begin position="9"/>
        <end position="30"/>
    </location>
</feature>
<organism evidence="2 3">
    <name type="scientific">Phyllobacterium phragmitis</name>
    <dbReference type="NCBI Taxonomy" id="2670329"/>
    <lineage>
        <taxon>Bacteria</taxon>
        <taxon>Pseudomonadati</taxon>
        <taxon>Pseudomonadota</taxon>
        <taxon>Alphaproteobacteria</taxon>
        <taxon>Hyphomicrobiales</taxon>
        <taxon>Phyllobacteriaceae</taxon>
        <taxon>Phyllobacterium</taxon>
    </lineage>
</organism>